<protein>
    <submittedName>
        <fullName evidence="2">Uncharacterized protein</fullName>
    </submittedName>
</protein>
<evidence type="ECO:0000313" key="2">
    <source>
        <dbReference type="EMBL" id="UTV29538.1"/>
    </source>
</evidence>
<sequence length="286" mass="32576">MSRDKVIGKRSIPFLIIAICVALTFVPVFYPIEVDQRGLELPPCADEPVVITPIHFFVSEGVLKDQTMDEVQFRLHDAIQTSNEILTNSCVPMRRKLGEIQVVDFTQEVMWMIEHVYQGLARQVGKPALERLHAQPNHFYGVMLGKSDRYFDDFSGEAAVELNDRMFVIAHDADDDTVEHELGHLAWAQHQELIWFSYLSLRLNRTTSEANQNKLKPYARGYSCSGEGTVMSYHDLRLPIYSSPDIDYRGNVCGDANKADNARIMRDYAQALRQQILAGQDVQVNK</sequence>
<feature type="transmembrane region" description="Helical" evidence="1">
    <location>
        <begin position="12"/>
        <end position="32"/>
    </location>
</feature>
<keyword evidence="3" id="KW-1185">Reference proteome</keyword>
<dbReference type="Proteomes" id="UP001057998">
    <property type="component" value="Chromosome 2"/>
</dbReference>
<proteinExistence type="predicted"/>
<evidence type="ECO:0000256" key="1">
    <source>
        <dbReference type="SAM" id="Phobius"/>
    </source>
</evidence>
<dbReference type="RefSeq" id="WP_255390856.1">
    <property type="nucleotide sequence ID" value="NZ_CP101509.1"/>
</dbReference>
<dbReference type="EMBL" id="CP101509">
    <property type="protein sequence ID" value="UTV29538.1"/>
    <property type="molecule type" value="Genomic_DNA"/>
</dbReference>
<name>A0ABY5GKU3_9GAMM</name>
<evidence type="ECO:0000313" key="3">
    <source>
        <dbReference type="Proteomes" id="UP001057998"/>
    </source>
</evidence>
<keyword evidence="1" id="KW-0812">Transmembrane</keyword>
<keyword evidence="1" id="KW-1133">Transmembrane helix</keyword>
<keyword evidence="1" id="KW-0472">Membrane</keyword>
<gene>
    <name evidence="2" type="ORF">NNL38_21205</name>
</gene>
<organism evidence="2 3">
    <name type="scientific">Photobacterium atrarenae</name>
    <dbReference type="NCBI Taxonomy" id="865757"/>
    <lineage>
        <taxon>Bacteria</taxon>
        <taxon>Pseudomonadati</taxon>
        <taxon>Pseudomonadota</taxon>
        <taxon>Gammaproteobacteria</taxon>
        <taxon>Vibrionales</taxon>
        <taxon>Vibrionaceae</taxon>
        <taxon>Photobacterium</taxon>
    </lineage>
</organism>
<reference evidence="2" key="1">
    <citation type="submission" date="2022-07" db="EMBL/GenBank/DDBJ databases">
        <title>Genome sequencing of Photobacterium atrarenae GJH2-4.</title>
        <authorList>
            <person name="Park S.-J."/>
        </authorList>
    </citation>
    <scope>NUCLEOTIDE SEQUENCE</scope>
    <source>
        <strain evidence="2">GJH2-4</strain>
    </source>
</reference>
<accession>A0ABY5GKU3</accession>